<keyword evidence="7" id="KW-0378">Hydrolase</keyword>
<keyword evidence="19" id="KW-1185">Reference proteome</keyword>
<evidence type="ECO:0000256" key="5">
    <source>
        <dbReference type="ARBA" id="ARBA00022490"/>
    </source>
</evidence>
<gene>
    <name evidence="20" type="primary">TMEM86B</name>
</gene>
<comment type="function">
    <text evidence="13">Catalyzes the hydrolysis of the vinyl ether bond of choline or ethanolamine lysoplasmalogens, forming fatty aldehyde and glycerophosphocholine or glycerophosphoethanolamine, respectively and is specific for the sn-2-deacylated (lyso) form of plasmalogen.</text>
</comment>
<reference evidence="20" key="3">
    <citation type="submission" date="2025-08" db="UniProtKB">
        <authorList>
            <consortium name="RefSeq"/>
        </authorList>
    </citation>
    <scope>IDENTIFICATION</scope>
    <source>
        <tissue evidence="20">Cell line</tissue>
    </source>
</reference>
<comment type="catalytic activity">
    <reaction evidence="17">
        <text>a 1-O-(1Z-alkenyl)-sn-glycero-3-phosphocholine + H2O = a 2,3-saturated aldehyde + sn-glycerol 3-phosphocholine</text>
        <dbReference type="Rhea" id="RHEA:22544"/>
        <dbReference type="ChEBI" id="CHEBI:15377"/>
        <dbReference type="ChEBI" id="CHEBI:16870"/>
        <dbReference type="ChEBI" id="CHEBI:73359"/>
        <dbReference type="ChEBI" id="CHEBI:77287"/>
        <dbReference type="EC" id="3.3.2.2"/>
    </reaction>
</comment>
<comment type="subunit">
    <text evidence="4">Homodimer.</text>
</comment>
<dbReference type="PANTHER" id="PTHR31885">
    <property type="entry name" value="GH04784P"/>
    <property type="match status" value="1"/>
</dbReference>
<dbReference type="GO" id="GO:0006629">
    <property type="term" value="P:lipid metabolic process"/>
    <property type="evidence" value="ECO:0007669"/>
    <property type="project" value="UniProtKB-KW"/>
</dbReference>
<accession>A0A3Q7R666</accession>
<dbReference type="RefSeq" id="XP_025840998.1">
    <property type="nucleotide sequence ID" value="XM_025985213.2"/>
</dbReference>
<keyword evidence="9 18" id="KW-1133">Transmembrane helix</keyword>
<evidence type="ECO:0000256" key="18">
    <source>
        <dbReference type="SAM" id="Phobius"/>
    </source>
</evidence>
<evidence type="ECO:0000256" key="9">
    <source>
        <dbReference type="ARBA" id="ARBA00022989"/>
    </source>
</evidence>
<comment type="subcellular location">
    <subcellularLocation>
        <location evidence="2">Cytoplasm</location>
    </subcellularLocation>
    <subcellularLocation>
        <location evidence="1">Endoplasmic reticulum membrane</location>
        <topology evidence="1">Multi-pass membrane protein</topology>
    </subcellularLocation>
</comment>
<protein>
    <recommendedName>
        <fullName evidence="14">Lysoplasmalogenase TMEM86B</fullName>
        <ecNumber evidence="12">3.3.2.2</ecNumber>
    </recommendedName>
    <alternativeName>
        <fullName evidence="15">Transmembrane protein 86B</fullName>
    </alternativeName>
</protein>
<evidence type="ECO:0000256" key="15">
    <source>
        <dbReference type="ARBA" id="ARBA00042674"/>
    </source>
</evidence>
<keyword evidence="11 18" id="KW-0472">Membrane</keyword>
<evidence type="ECO:0000256" key="3">
    <source>
        <dbReference type="ARBA" id="ARBA00007375"/>
    </source>
</evidence>
<evidence type="ECO:0000256" key="7">
    <source>
        <dbReference type="ARBA" id="ARBA00022801"/>
    </source>
</evidence>
<comment type="similarity">
    <text evidence="3">Belongs to the TMEM86 family.</text>
</comment>
<evidence type="ECO:0000256" key="14">
    <source>
        <dbReference type="ARBA" id="ARBA00039876"/>
    </source>
</evidence>
<evidence type="ECO:0000256" key="10">
    <source>
        <dbReference type="ARBA" id="ARBA00023098"/>
    </source>
</evidence>
<dbReference type="PANTHER" id="PTHR31885:SF7">
    <property type="entry name" value="LYSOPLASMALOGENASE"/>
    <property type="match status" value="1"/>
</dbReference>
<keyword evidence="6 18" id="KW-0812">Transmembrane</keyword>
<dbReference type="Proteomes" id="UP001652641">
    <property type="component" value="Chromosome 1"/>
</dbReference>
<evidence type="ECO:0000256" key="13">
    <source>
        <dbReference type="ARBA" id="ARBA00037660"/>
    </source>
</evidence>
<comment type="catalytic activity">
    <reaction evidence="16">
        <text>a 1-O-(1Z-alkenyl)-sn-glycero-3-phosphoethanolamine + H2O = a 2,3-saturated aldehyde + sn-glycero-3-phosphoethanolamine</text>
        <dbReference type="Rhea" id="RHEA:16905"/>
        <dbReference type="ChEBI" id="CHEBI:15377"/>
        <dbReference type="ChEBI" id="CHEBI:73359"/>
        <dbReference type="ChEBI" id="CHEBI:77288"/>
        <dbReference type="ChEBI" id="CHEBI:143890"/>
        <dbReference type="EC" id="3.3.2.2"/>
    </reaction>
</comment>
<keyword evidence="8" id="KW-0256">Endoplasmic reticulum</keyword>
<dbReference type="InterPro" id="IPR012506">
    <property type="entry name" value="TMEM86B-like"/>
</dbReference>
<keyword evidence="10" id="KW-0443">Lipid metabolism</keyword>
<dbReference type="EC" id="3.3.2.2" evidence="12"/>
<sequence>MDAWEEGLPGKPCFLVQQPRLCWWLSPFFLTCAVYFLLWIPEDQVSWVSALVKCLPVLCLAVSLQAVRGGRGYHTRLQGALLSSAVGDACLIWPEAFLYGVAAFTMAHLLYLWAFGLTPLRPGLLLPVALVSVLYYGLLLLHLPASMIPALAAYSLVLASMLWRGLARGGTVCWGALLFTLSDSVLAWDTFVQPLPHARQVVMTTYYAAQLLITLSAFQSRRLKTT</sequence>
<evidence type="ECO:0000256" key="16">
    <source>
        <dbReference type="ARBA" id="ARBA00049458"/>
    </source>
</evidence>
<dbReference type="KEGG" id="vvp:112909324"/>
<dbReference type="GO" id="GO:0005789">
    <property type="term" value="C:endoplasmic reticulum membrane"/>
    <property type="evidence" value="ECO:0007669"/>
    <property type="project" value="UniProtKB-SubCell"/>
</dbReference>
<dbReference type="AlphaFoldDB" id="A0A3Q7R666"/>
<organism evidence="19 20">
    <name type="scientific">Vulpes vulpes</name>
    <name type="common">Red fox</name>
    <dbReference type="NCBI Taxonomy" id="9627"/>
    <lineage>
        <taxon>Eukaryota</taxon>
        <taxon>Metazoa</taxon>
        <taxon>Chordata</taxon>
        <taxon>Craniata</taxon>
        <taxon>Vertebrata</taxon>
        <taxon>Euteleostomi</taxon>
        <taxon>Mammalia</taxon>
        <taxon>Eutheria</taxon>
        <taxon>Laurasiatheria</taxon>
        <taxon>Carnivora</taxon>
        <taxon>Caniformia</taxon>
        <taxon>Canidae</taxon>
        <taxon>Vulpes</taxon>
    </lineage>
</organism>
<feature type="transmembrane region" description="Helical" evidence="18">
    <location>
        <begin position="96"/>
        <end position="114"/>
    </location>
</feature>
<reference key="1">
    <citation type="submission" date="2019-01" db="UniProtKB">
        <authorList>
            <consortium name="RefSeq"/>
        </authorList>
    </citation>
    <scope>IDENTIFICATION</scope>
</reference>
<evidence type="ECO:0000256" key="1">
    <source>
        <dbReference type="ARBA" id="ARBA00004477"/>
    </source>
</evidence>
<dbReference type="GO" id="GO:0047408">
    <property type="term" value="F:alkenylglycerophosphocholine hydrolase activity"/>
    <property type="evidence" value="ECO:0007669"/>
    <property type="project" value="UniProtKB-EC"/>
</dbReference>
<evidence type="ECO:0000313" key="20">
    <source>
        <dbReference type="RefSeq" id="XP_025840998.1"/>
    </source>
</evidence>
<proteinExistence type="inferred from homology"/>
<evidence type="ECO:0000256" key="11">
    <source>
        <dbReference type="ARBA" id="ARBA00023136"/>
    </source>
</evidence>
<evidence type="ECO:0000313" key="19">
    <source>
        <dbReference type="Proteomes" id="UP001652641"/>
    </source>
</evidence>
<feature type="transmembrane region" description="Helical" evidence="18">
    <location>
        <begin position="200"/>
        <end position="218"/>
    </location>
</feature>
<keyword evidence="5" id="KW-0963">Cytoplasm</keyword>
<dbReference type="Pfam" id="PF07947">
    <property type="entry name" value="YhhN"/>
    <property type="match status" value="1"/>
</dbReference>
<dbReference type="GeneID" id="112909324"/>
<name>A0A3Q7R666_VULVU</name>
<feature type="transmembrane region" description="Helical" evidence="18">
    <location>
        <begin position="21"/>
        <end position="40"/>
    </location>
</feature>
<evidence type="ECO:0000256" key="6">
    <source>
        <dbReference type="ARBA" id="ARBA00022692"/>
    </source>
</evidence>
<feature type="transmembrane region" description="Helical" evidence="18">
    <location>
        <begin position="171"/>
        <end position="188"/>
    </location>
</feature>
<evidence type="ECO:0000256" key="4">
    <source>
        <dbReference type="ARBA" id="ARBA00011738"/>
    </source>
</evidence>
<feature type="transmembrane region" description="Helical" evidence="18">
    <location>
        <begin position="46"/>
        <end position="67"/>
    </location>
</feature>
<reference evidence="19" key="2">
    <citation type="submission" date="2025-05" db="UniProtKB">
        <authorList>
            <consortium name="RefSeq"/>
        </authorList>
    </citation>
    <scope>NUCLEOTIDE SEQUENCE [LARGE SCALE GENOMIC DNA]</scope>
</reference>
<dbReference type="CTD" id="255043"/>
<evidence type="ECO:0000256" key="12">
    <source>
        <dbReference type="ARBA" id="ARBA00035673"/>
    </source>
</evidence>
<evidence type="ECO:0000256" key="17">
    <source>
        <dbReference type="ARBA" id="ARBA00049560"/>
    </source>
</evidence>
<evidence type="ECO:0000256" key="8">
    <source>
        <dbReference type="ARBA" id="ARBA00022824"/>
    </source>
</evidence>
<evidence type="ECO:0000256" key="2">
    <source>
        <dbReference type="ARBA" id="ARBA00004496"/>
    </source>
</evidence>
<feature type="transmembrane region" description="Helical" evidence="18">
    <location>
        <begin position="134"/>
        <end position="159"/>
    </location>
</feature>